<dbReference type="InterPro" id="IPR001680">
    <property type="entry name" value="WD40_rpt"/>
</dbReference>
<feature type="repeat" description="WD" evidence="3">
    <location>
        <begin position="96"/>
        <end position="137"/>
    </location>
</feature>
<evidence type="ECO:0000256" key="3">
    <source>
        <dbReference type="PROSITE-ProRule" id="PRU00221"/>
    </source>
</evidence>
<organism evidence="5 6">
    <name type="scientific">Polarella glacialis</name>
    <name type="common">Dinoflagellate</name>
    <dbReference type="NCBI Taxonomy" id="89957"/>
    <lineage>
        <taxon>Eukaryota</taxon>
        <taxon>Sar</taxon>
        <taxon>Alveolata</taxon>
        <taxon>Dinophyceae</taxon>
        <taxon>Suessiales</taxon>
        <taxon>Suessiaceae</taxon>
        <taxon>Polarella</taxon>
    </lineage>
</organism>
<evidence type="ECO:0000256" key="1">
    <source>
        <dbReference type="ARBA" id="ARBA00022574"/>
    </source>
</evidence>
<dbReference type="InterPro" id="IPR019775">
    <property type="entry name" value="WD40_repeat_CS"/>
</dbReference>
<protein>
    <recommendedName>
        <fullName evidence="7">Guanine nucleotide-binding protein subunit beta-like protein</fullName>
    </recommendedName>
</protein>
<feature type="compositionally biased region" description="Polar residues" evidence="4">
    <location>
        <begin position="41"/>
        <end position="58"/>
    </location>
</feature>
<dbReference type="InterPro" id="IPR015943">
    <property type="entry name" value="WD40/YVTN_repeat-like_dom_sf"/>
</dbReference>
<accession>A0A813H147</accession>
<dbReference type="Pfam" id="PF00400">
    <property type="entry name" value="WD40"/>
    <property type="match status" value="2"/>
</dbReference>
<feature type="compositionally biased region" description="Polar residues" evidence="4">
    <location>
        <begin position="21"/>
        <end position="32"/>
    </location>
</feature>
<dbReference type="SMART" id="SM00320">
    <property type="entry name" value="WD40"/>
    <property type="match status" value="3"/>
</dbReference>
<dbReference type="PANTHER" id="PTHR44019">
    <property type="entry name" value="WD REPEAT-CONTAINING PROTEIN 55"/>
    <property type="match status" value="1"/>
</dbReference>
<dbReference type="SUPFAM" id="SSF50978">
    <property type="entry name" value="WD40 repeat-like"/>
    <property type="match status" value="1"/>
</dbReference>
<gene>
    <name evidence="5" type="ORF">PGLA1383_LOCUS47484</name>
</gene>
<evidence type="ECO:0000313" key="5">
    <source>
        <dbReference type="EMBL" id="CAE8631373.1"/>
    </source>
</evidence>
<keyword evidence="6" id="KW-1185">Reference proteome</keyword>
<dbReference type="Proteomes" id="UP000654075">
    <property type="component" value="Unassembled WGS sequence"/>
</dbReference>
<evidence type="ECO:0000256" key="2">
    <source>
        <dbReference type="ARBA" id="ARBA00022737"/>
    </source>
</evidence>
<dbReference type="EMBL" id="CAJNNV010030110">
    <property type="protein sequence ID" value="CAE8631373.1"/>
    <property type="molecule type" value="Genomic_DNA"/>
</dbReference>
<evidence type="ECO:0000256" key="4">
    <source>
        <dbReference type="SAM" id="MobiDB-lite"/>
    </source>
</evidence>
<sequence length="401" mass="43267">MSQRPTSQELKKSPSVVGRTKTGSLDSPSRSPSVPGKQRRSSTGSSAGEFGRQTSRDSAGSHAETEVGREPCALSGQDDGLIRLIDLATGNELKTMHGHTDWIHAIDAHFPTNRAVSVGGDGLVFLWDLDAATGTQLMPLSGTSRCCMRVVVVDWTKGSSRAITGNDAGNLAIWDLEAMSCTRVLKCKLGLVLCLSADWAKMRGLVGHGDQMLDLLSLKDGSRLKNFKFSHGMAMTINVSWPKARSVCGYGDGVLSVCDLRKGEQICSMRGHKSSITVMEAQWPSRVISGSADHTLKLWDLKKGDCLRTIGGHTAADYLCGCFSFVSLELTTRWVFINSHLITKTATVFINNNKQETAVRVCVCVCVCVCVTPCLCAGYSRRKCLLSRAALCCPCTSSPHD</sequence>
<name>A0A813H147_POLGL</name>
<reference evidence="5" key="1">
    <citation type="submission" date="2021-02" db="EMBL/GenBank/DDBJ databases">
        <authorList>
            <person name="Dougan E. K."/>
            <person name="Rhodes N."/>
            <person name="Thang M."/>
            <person name="Chan C."/>
        </authorList>
    </citation>
    <scope>NUCLEOTIDE SEQUENCE</scope>
</reference>
<dbReference type="InterPro" id="IPR036322">
    <property type="entry name" value="WD40_repeat_dom_sf"/>
</dbReference>
<keyword evidence="2" id="KW-0677">Repeat</keyword>
<dbReference type="PROSITE" id="PS50082">
    <property type="entry name" value="WD_REPEATS_2"/>
    <property type="match status" value="2"/>
</dbReference>
<keyword evidence="1 3" id="KW-0853">WD repeat</keyword>
<dbReference type="PROSITE" id="PS00678">
    <property type="entry name" value="WD_REPEATS_1"/>
    <property type="match status" value="2"/>
</dbReference>
<proteinExistence type="predicted"/>
<evidence type="ECO:0000313" key="6">
    <source>
        <dbReference type="Proteomes" id="UP000654075"/>
    </source>
</evidence>
<evidence type="ECO:0008006" key="7">
    <source>
        <dbReference type="Google" id="ProtNLM"/>
    </source>
</evidence>
<comment type="caution">
    <text evidence="5">The sequence shown here is derived from an EMBL/GenBank/DDBJ whole genome shotgun (WGS) entry which is preliminary data.</text>
</comment>
<dbReference type="PANTHER" id="PTHR44019:SF8">
    <property type="entry name" value="POC1 CENTRIOLAR PROTEIN HOMOLOG"/>
    <property type="match status" value="1"/>
</dbReference>
<feature type="repeat" description="WD" evidence="3">
    <location>
        <begin position="269"/>
        <end position="309"/>
    </location>
</feature>
<dbReference type="PROSITE" id="PS50294">
    <property type="entry name" value="WD_REPEATS_REGION"/>
    <property type="match status" value="1"/>
</dbReference>
<dbReference type="Gene3D" id="2.130.10.10">
    <property type="entry name" value="YVTN repeat-like/Quinoprotein amine dehydrogenase"/>
    <property type="match status" value="2"/>
</dbReference>
<dbReference type="AlphaFoldDB" id="A0A813H147"/>
<dbReference type="OrthoDB" id="420025at2759"/>
<feature type="region of interest" description="Disordered" evidence="4">
    <location>
        <begin position="1"/>
        <end position="74"/>
    </location>
</feature>
<dbReference type="InterPro" id="IPR050505">
    <property type="entry name" value="WDR55/POC1"/>
</dbReference>